<dbReference type="PROSITE" id="PS00233">
    <property type="entry name" value="CHIT_BIND_RR_1"/>
    <property type="match status" value="1"/>
</dbReference>
<keyword evidence="2 4" id="KW-0732">Signal</keyword>
<evidence type="ECO:0000256" key="1">
    <source>
        <dbReference type="ARBA" id="ARBA00022460"/>
    </source>
</evidence>
<evidence type="ECO:0000313" key="6">
    <source>
        <dbReference type="Proteomes" id="UP001314205"/>
    </source>
</evidence>
<dbReference type="Proteomes" id="UP001314205">
    <property type="component" value="Unassembled WGS sequence"/>
</dbReference>
<accession>A0AAV1LHY1</accession>
<evidence type="ECO:0000256" key="4">
    <source>
        <dbReference type="SAM" id="SignalP"/>
    </source>
</evidence>
<protein>
    <submittedName>
        <fullName evidence="5">Uncharacterized protein</fullName>
    </submittedName>
</protein>
<dbReference type="PROSITE" id="PS51155">
    <property type="entry name" value="CHIT_BIND_RR_2"/>
    <property type="match status" value="1"/>
</dbReference>
<dbReference type="GO" id="GO:0042302">
    <property type="term" value="F:structural constituent of cuticle"/>
    <property type="evidence" value="ECO:0007669"/>
    <property type="project" value="UniProtKB-UniRule"/>
</dbReference>
<evidence type="ECO:0000256" key="3">
    <source>
        <dbReference type="PROSITE-ProRule" id="PRU00497"/>
    </source>
</evidence>
<dbReference type="EMBL" id="CAVLGL010000089">
    <property type="protein sequence ID" value="CAK1593884.1"/>
    <property type="molecule type" value="Genomic_DNA"/>
</dbReference>
<keyword evidence="1 3" id="KW-0193">Cuticle</keyword>
<dbReference type="InterPro" id="IPR051217">
    <property type="entry name" value="Insect_Cuticle_Struc_Prot"/>
</dbReference>
<dbReference type="PANTHER" id="PTHR12236">
    <property type="entry name" value="STRUCTURAL CONTITUENT OF CUTICLE"/>
    <property type="match status" value="1"/>
</dbReference>
<feature type="signal peptide" evidence="4">
    <location>
        <begin position="1"/>
        <end position="18"/>
    </location>
</feature>
<dbReference type="InterPro" id="IPR000618">
    <property type="entry name" value="Insect_cuticle"/>
</dbReference>
<reference evidence="5 6" key="1">
    <citation type="submission" date="2023-11" db="EMBL/GenBank/DDBJ databases">
        <authorList>
            <person name="Hedman E."/>
            <person name="Englund M."/>
            <person name="Stromberg M."/>
            <person name="Nyberg Akerstrom W."/>
            <person name="Nylinder S."/>
            <person name="Jareborg N."/>
            <person name="Kallberg Y."/>
            <person name="Kronander E."/>
        </authorList>
    </citation>
    <scope>NUCLEOTIDE SEQUENCE [LARGE SCALE GENOMIC DNA]</scope>
</reference>
<dbReference type="GO" id="GO:0005615">
    <property type="term" value="C:extracellular space"/>
    <property type="evidence" value="ECO:0007669"/>
    <property type="project" value="TreeGrafter"/>
</dbReference>
<dbReference type="PANTHER" id="PTHR12236:SF75">
    <property type="entry name" value="CUTICULAR PROTEIN 62BB, ISOFORM A"/>
    <property type="match status" value="1"/>
</dbReference>
<dbReference type="Pfam" id="PF00379">
    <property type="entry name" value="Chitin_bind_4"/>
    <property type="match status" value="1"/>
</dbReference>
<dbReference type="GO" id="GO:0031012">
    <property type="term" value="C:extracellular matrix"/>
    <property type="evidence" value="ECO:0007669"/>
    <property type="project" value="TreeGrafter"/>
</dbReference>
<feature type="chain" id="PRO_5043359599" evidence="4">
    <location>
        <begin position="19"/>
        <end position="171"/>
    </location>
</feature>
<keyword evidence="6" id="KW-1185">Reference proteome</keyword>
<comment type="caution">
    <text evidence="5">The sequence shown here is derived from an EMBL/GenBank/DDBJ whole genome shotgun (WGS) entry which is preliminary data.</text>
</comment>
<name>A0AAV1LHY1_9NEOP</name>
<dbReference type="InterPro" id="IPR031311">
    <property type="entry name" value="CHIT_BIND_RR_consensus"/>
</dbReference>
<gene>
    <name evidence="5" type="ORF">PARMNEM_LOCUS13600</name>
</gene>
<organism evidence="5 6">
    <name type="scientific">Parnassius mnemosyne</name>
    <name type="common">clouded apollo</name>
    <dbReference type="NCBI Taxonomy" id="213953"/>
    <lineage>
        <taxon>Eukaryota</taxon>
        <taxon>Metazoa</taxon>
        <taxon>Ecdysozoa</taxon>
        <taxon>Arthropoda</taxon>
        <taxon>Hexapoda</taxon>
        <taxon>Insecta</taxon>
        <taxon>Pterygota</taxon>
        <taxon>Neoptera</taxon>
        <taxon>Endopterygota</taxon>
        <taxon>Lepidoptera</taxon>
        <taxon>Glossata</taxon>
        <taxon>Ditrysia</taxon>
        <taxon>Papilionoidea</taxon>
        <taxon>Papilionidae</taxon>
        <taxon>Parnassiinae</taxon>
        <taxon>Parnassini</taxon>
        <taxon>Parnassius</taxon>
        <taxon>Driopa</taxon>
    </lineage>
</organism>
<evidence type="ECO:0000313" key="5">
    <source>
        <dbReference type="EMBL" id="CAK1593884.1"/>
    </source>
</evidence>
<proteinExistence type="predicted"/>
<sequence>MSILQVLLCVCTVPAVVSIIVTDYPPTSTEYNYSYNVIDLATGDAKTLHEIRQGDTVSGSYSLIDPDGTRRTVKYTAGPKTGFKAVIHKEPVAMPQIVKHKVHKITNHHAPIFIERLAPIPYCQNKNKLRQSTYSPSANKYSRLYFTPDSKIEPDKPDFNKGEYFIPNKTY</sequence>
<evidence type="ECO:0000256" key="2">
    <source>
        <dbReference type="ARBA" id="ARBA00022729"/>
    </source>
</evidence>
<dbReference type="AlphaFoldDB" id="A0AAV1LHY1"/>
<dbReference type="PRINTS" id="PR00947">
    <property type="entry name" value="CUTICLE"/>
</dbReference>